<evidence type="ECO:0000256" key="2">
    <source>
        <dbReference type="SAM" id="Phobius"/>
    </source>
</evidence>
<sequence length="138" mass="14796">MPPDRPQEQNPAPKTTTSRPHTPNITDPAGARNGAGRKARPATVTVISIITMTTITIIIGFFSFGKGCVDECRMFTVYLYPIDNCDQLRPEQEKSPPSWGRKGAKGGGRIGEIFANDDDDDDDDDGSGIGGIGGVQRC</sequence>
<feature type="compositionally biased region" description="Gly residues" evidence="1">
    <location>
        <begin position="127"/>
        <end position="138"/>
    </location>
</feature>
<name>A0A182IJY9_ANOAO</name>
<organism evidence="3">
    <name type="scientific">Anopheles atroparvus</name>
    <name type="common">European mosquito</name>
    <dbReference type="NCBI Taxonomy" id="41427"/>
    <lineage>
        <taxon>Eukaryota</taxon>
        <taxon>Metazoa</taxon>
        <taxon>Ecdysozoa</taxon>
        <taxon>Arthropoda</taxon>
        <taxon>Hexapoda</taxon>
        <taxon>Insecta</taxon>
        <taxon>Pterygota</taxon>
        <taxon>Neoptera</taxon>
        <taxon>Endopterygota</taxon>
        <taxon>Diptera</taxon>
        <taxon>Nematocera</taxon>
        <taxon>Culicoidea</taxon>
        <taxon>Culicidae</taxon>
        <taxon>Anophelinae</taxon>
        <taxon>Anopheles</taxon>
    </lineage>
</organism>
<protein>
    <submittedName>
        <fullName evidence="3">Uncharacterized protein</fullName>
    </submittedName>
</protein>
<dbReference type="EnsemblMetazoa" id="AATE000593-RA">
    <property type="protein sequence ID" value="AATE000593-PA.1"/>
    <property type="gene ID" value="AATE000593"/>
</dbReference>
<keyword evidence="2" id="KW-0812">Transmembrane</keyword>
<accession>A0A182IJY9</accession>
<evidence type="ECO:0000256" key="1">
    <source>
        <dbReference type="SAM" id="MobiDB-lite"/>
    </source>
</evidence>
<evidence type="ECO:0000313" key="3">
    <source>
        <dbReference type="EnsemblMetazoa" id="AATE000593-PA.1"/>
    </source>
</evidence>
<keyword evidence="2" id="KW-1133">Transmembrane helix</keyword>
<dbReference type="AlphaFoldDB" id="A0A182IJY9"/>
<proteinExistence type="predicted"/>
<feature type="region of interest" description="Disordered" evidence="1">
    <location>
        <begin position="87"/>
        <end position="138"/>
    </location>
</feature>
<keyword evidence="2" id="KW-0472">Membrane</keyword>
<feature type="transmembrane region" description="Helical" evidence="2">
    <location>
        <begin position="42"/>
        <end position="64"/>
    </location>
</feature>
<feature type="region of interest" description="Disordered" evidence="1">
    <location>
        <begin position="1"/>
        <end position="40"/>
    </location>
</feature>
<reference evidence="3" key="1">
    <citation type="submission" date="2022-08" db="UniProtKB">
        <authorList>
            <consortium name="EnsemblMetazoa"/>
        </authorList>
    </citation>
    <scope>IDENTIFICATION</scope>
    <source>
        <strain evidence="3">EBRO</strain>
    </source>
</reference>
<feature type="compositionally biased region" description="Polar residues" evidence="1">
    <location>
        <begin position="8"/>
        <end position="25"/>
    </location>
</feature>
<dbReference type="VEuPathDB" id="VectorBase:AATE000593"/>
<feature type="compositionally biased region" description="Acidic residues" evidence="1">
    <location>
        <begin position="115"/>
        <end position="126"/>
    </location>
</feature>